<dbReference type="GO" id="GO:0055085">
    <property type="term" value="P:transmembrane transport"/>
    <property type="evidence" value="ECO:0007669"/>
    <property type="project" value="InterPro"/>
</dbReference>
<dbReference type="CDD" id="cd06261">
    <property type="entry name" value="TM_PBP2"/>
    <property type="match status" value="1"/>
</dbReference>
<reference evidence="9" key="1">
    <citation type="submission" date="2020-05" db="EMBL/GenBank/DDBJ databases">
        <authorList>
            <person name="Chiriac C."/>
            <person name="Salcher M."/>
            <person name="Ghai R."/>
            <person name="Kavagutti S V."/>
        </authorList>
    </citation>
    <scope>NUCLEOTIDE SEQUENCE</scope>
</reference>
<dbReference type="EMBL" id="CAEZVM010000038">
    <property type="protein sequence ID" value="CAB4635434.1"/>
    <property type="molecule type" value="Genomic_DNA"/>
</dbReference>
<keyword evidence="3" id="KW-1003">Cell membrane</keyword>
<keyword evidence="4 7" id="KW-0812">Transmembrane</keyword>
<evidence type="ECO:0000256" key="4">
    <source>
        <dbReference type="ARBA" id="ARBA00022692"/>
    </source>
</evidence>
<dbReference type="SUPFAM" id="SSF161098">
    <property type="entry name" value="MetI-like"/>
    <property type="match status" value="1"/>
</dbReference>
<feature type="transmembrane region" description="Helical" evidence="7">
    <location>
        <begin position="116"/>
        <end position="137"/>
    </location>
</feature>
<evidence type="ECO:0000256" key="7">
    <source>
        <dbReference type="SAM" id="Phobius"/>
    </source>
</evidence>
<keyword evidence="5 7" id="KW-1133">Transmembrane helix</keyword>
<dbReference type="InterPro" id="IPR045621">
    <property type="entry name" value="BPD_transp_1_N"/>
</dbReference>
<feature type="transmembrane region" description="Helical" evidence="7">
    <location>
        <begin position="189"/>
        <end position="210"/>
    </location>
</feature>
<organism evidence="9">
    <name type="scientific">freshwater metagenome</name>
    <dbReference type="NCBI Taxonomy" id="449393"/>
    <lineage>
        <taxon>unclassified sequences</taxon>
        <taxon>metagenomes</taxon>
        <taxon>ecological metagenomes</taxon>
    </lineage>
</organism>
<proteinExistence type="predicted"/>
<feature type="domain" description="ABC transmembrane type-1" evidence="8">
    <location>
        <begin position="110"/>
        <end position="319"/>
    </location>
</feature>
<accession>A0A6J6JFW6</accession>
<evidence type="ECO:0000256" key="6">
    <source>
        <dbReference type="ARBA" id="ARBA00023136"/>
    </source>
</evidence>
<evidence type="ECO:0000313" key="9">
    <source>
        <dbReference type="EMBL" id="CAB4635434.1"/>
    </source>
</evidence>
<protein>
    <submittedName>
        <fullName evidence="9">Unannotated protein</fullName>
    </submittedName>
</protein>
<sequence length="329" mass="35620">MLRFITRRLSTMVGLLFGVSIITFLLFSALPSDPAALTCGKNCTPEVIEQNRIRLGYDKPVLEQYGVFVSGIFTGRTYGSGTATFDCDAPCLGYSFNKGEEVTVLIGRALPATAQLAAGAFVLWIVMGLGIGIISALKRGKWQDRLGIGFALVGTSLPAFFTGLLLIFTFVFWIPIFPAPRYVEFDRDPLFWFLNMLLPWITLALLYSAVYARLTRDGILETMNEDYVRTAKAKGLSPGVVVRKHVLRSALTPIVTIAGIDLAGLLGGAIVTEAIFSIPGLGRLTFSAISQSDLPVIAGTVILTSAFIILANTVVDIIYAVLDPRVSIQ</sequence>
<comment type="subcellular location">
    <subcellularLocation>
        <location evidence="1">Cell membrane</location>
        <topology evidence="1">Multi-pass membrane protein</topology>
    </subcellularLocation>
</comment>
<dbReference type="PANTHER" id="PTHR43163:SF6">
    <property type="entry name" value="DIPEPTIDE TRANSPORT SYSTEM PERMEASE PROTEIN DPPB-RELATED"/>
    <property type="match status" value="1"/>
</dbReference>
<keyword evidence="6 7" id="KW-0472">Membrane</keyword>
<evidence type="ECO:0000256" key="5">
    <source>
        <dbReference type="ARBA" id="ARBA00022989"/>
    </source>
</evidence>
<dbReference type="PANTHER" id="PTHR43163">
    <property type="entry name" value="DIPEPTIDE TRANSPORT SYSTEM PERMEASE PROTEIN DPPB-RELATED"/>
    <property type="match status" value="1"/>
</dbReference>
<name>A0A6J6JFW6_9ZZZZ</name>
<dbReference type="PROSITE" id="PS50928">
    <property type="entry name" value="ABC_TM1"/>
    <property type="match status" value="1"/>
</dbReference>
<dbReference type="Gene3D" id="1.10.3720.10">
    <property type="entry name" value="MetI-like"/>
    <property type="match status" value="1"/>
</dbReference>
<feature type="transmembrane region" description="Helical" evidence="7">
    <location>
        <begin position="12"/>
        <end position="30"/>
    </location>
</feature>
<dbReference type="Pfam" id="PF00528">
    <property type="entry name" value="BPD_transp_1"/>
    <property type="match status" value="1"/>
</dbReference>
<dbReference type="InterPro" id="IPR035906">
    <property type="entry name" value="MetI-like_sf"/>
</dbReference>
<feature type="transmembrane region" description="Helical" evidence="7">
    <location>
        <begin position="149"/>
        <end position="177"/>
    </location>
</feature>
<evidence type="ECO:0000256" key="3">
    <source>
        <dbReference type="ARBA" id="ARBA00022475"/>
    </source>
</evidence>
<evidence type="ECO:0000256" key="2">
    <source>
        <dbReference type="ARBA" id="ARBA00022448"/>
    </source>
</evidence>
<gene>
    <name evidence="9" type="ORF">UFOPK2032_00909</name>
</gene>
<evidence type="ECO:0000256" key="1">
    <source>
        <dbReference type="ARBA" id="ARBA00004651"/>
    </source>
</evidence>
<evidence type="ECO:0000259" key="8">
    <source>
        <dbReference type="PROSITE" id="PS50928"/>
    </source>
</evidence>
<feature type="transmembrane region" description="Helical" evidence="7">
    <location>
        <begin position="254"/>
        <end position="276"/>
    </location>
</feature>
<feature type="transmembrane region" description="Helical" evidence="7">
    <location>
        <begin position="296"/>
        <end position="322"/>
    </location>
</feature>
<dbReference type="InterPro" id="IPR000515">
    <property type="entry name" value="MetI-like"/>
</dbReference>
<dbReference type="GO" id="GO:0005886">
    <property type="term" value="C:plasma membrane"/>
    <property type="evidence" value="ECO:0007669"/>
    <property type="project" value="UniProtKB-SubCell"/>
</dbReference>
<keyword evidence="2" id="KW-0813">Transport</keyword>
<dbReference type="Pfam" id="PF19300">
    <property type="entry name" value="BPD_transp_1_N"/>
    <property type="match status" value="1"/>
</dbReference>
<dbReference type="AlphaFoldDB" id="A0A6J6JFW6"/>